<name>A0ABS7AJN4_9PROT</name>
<dbReference type="InterPro" id="IPR011111">
    <property type="entry name" value="Plasmid_RepB"/>
</dbReference>
<dbReference type="Pfam" id="PF07506">
    <property type="entry name" value="RepB"/>
    <property type="match status" value="1"/>
</dbReference>
<dbReference type="Proteomes" id="UP001196565">
    <property type="component" value="Unassembled WGS sequence"/>
</dbReference>
<reference evidence="2 3" key="1">
    <citation type="submission" date="2021-07" db="EMBL/GenBank/DDBJ databases">
        <authorList>
            <person name="So Y."/>
        </authorList>
    </citation>
    <scope>NUCLEOTIDE SEQUENCE [LARGE SCALE GENOMIC DNA]</scope>
    <source>
        <strain evidence="2 3">HJA6</strain>
    </source>
</reference>
<organism evidence="2 3">
    <name type="scientific">Roseomonas alba</name>
    <dbReference type="NCBI Taxonomy" id="2846776"/>
    <lineage>
        <taxon>Bacteria</taxon>
        <taxon>Pseudomonadati</taxon>
        <taxon>Pseudomonadota</taxon>
        <taxon>Alphaproteobacteria</taxon>
        <taxon>Acetobacterales</taxon>
        <taxon>Roseomonadaceae</taxon>
        <taxon>Roseomonas</taxon>
    </lineage>
</organism>
<evidence type="ECO:0000313" key="3">
    <source>
        <dbReference type="Proteomes" id="UP001196565"/>
    </source>
</evidence>
<sequence length="68" mass="7799">MERESGQLERELRVAERSYGSDHRHLVVARSYLTKLLGNVRLVRHLAQHHSEFLAEFQRIADGDAATA</sequence>
<gene>
    <name evidence="2" type="ORF">KPL78_25965</name>
</gene>
<evidence type="ECO:0000259" key="1">
    <source>
        <dbReference type="Pfam" id="PF07506"/>
    </source>
</evidence>
<protein>
    <recommendedName>
        <fullName evidence="1">RepB plasmid partition domain-containing protein</fullName>
    </recommendedName>
</protein>
<keyword evidence="3" id="KW-1185">Reference proteome</keyword>
<feature type="domain" description="RepB plasmid partition" evidence="1">
    <location>
        <begin position="1"/>
        <end position="57"/>
    </location>
</feature>
<accession>A0ABS7AJN4</accession>
<proteinExistence type="predicted"/>
<dbReference type="EMBL" id="JAHYBZ010000011">
    <property type="protein sequence ID" value="MBW6401329.1"/>
    <property type="molecule type" value="Genomic_DNA"/>
</dbReference>
<comment type="caution">
    <text evidence="2">The sequence shown here is derived from an EMBL/GenBank/DDBJ whole genome shotgun (WGS) entry which is preliminary data.</text>
</comment>
<evidence type="ECO:0000313" key="2">
    <source>
        <dbReference type="EMBL" id="MBW6401329.1"/>
    </source>
</evidence>